<dbReference type="EMBL" id="CAUYUJ010016146">
    <property type="protein sequence ID" value="CAK0862292.1"/>
    <property type="molecule type" value="Genomic_DNA"/>
</dbReference>
<feature type="non-terminal residue" evidence="1">
    <location>
        <position position="168"/>
    </location>
</feature>
<proteinExistence type="predicted"/>
<reference evidence="1" key="1">
    <citation type="submission" date="2023-10" db="EMBL/GenBank/DDBJ databases">
        <authorList>
            <person name="Chen Y."/>
            <person name="Shah S."/>
            <person name="Dougan E. K."/>
            <person name="Thang M."/>
            <person name="Chan C."/>
        </authorList>
    </citation>
    <scope>NUCLEOTIDE SEQUENCE [LARGE SCALE GENOMIC DNA]</scope>
</reference>
<evidence type="ECO:0000313" key="1">
    <source>
        <dbReference type="EMBL" id="CAK0862292.1"/>
    </source>
</evidence>
<protein>
    <submittedName>
        <fullName evidence="1">Uncharacterized protein</fullName>
    </submittedName>
</protein>
<gene>
    <name evidence="1" type="ORF">PCOR1329_LOCUS50746</name>
</gene>
<keyword evidence="2" id="KW-1185">Reference proteome</keyword>
<sequence length="168" mass="17709">MAREDGGVARPMRWPGERKAARDWARLSADRAVVKLSGELARTKAELEAAVGALDGLLDGAKVAVRIRAVLPAPTAMLEGRSPRWLARLRRNVALHSDAPGVAIDTADAPTLRQSQHGPRLEARGSVRSQGGVDACSGAVGGVGAVQDFVVQAMVKAPCSFAEQLQQQ</sequence>
<evidence type="ECO:0000313" key="2">
    <source>
        <dbReference type="Proteomes" id="UP001189429"/>
    </source>
</evidence>
<organism evidence="1 2">
    <name type="scientific">Prorocentrum cordatum</name>
    <dbReference type="NCBI Taxonomy" id="2364126"/>
    <lineage>
        <taxon>Eukaryota</taxon>
        <taxon>Sar</taxon>
        <taxon>Alveolata</taxon>
        <taxon>Dinophyceae</taxon>
        <taxon>Prorocentrales</taxon>
        <taxon>Prorocentraceae</taxon>
        <taxon>Prorocentrum</taxon>
    </lineage>
</organism>
<accession>A0ABN9UR61</accession>
<name>A0ABN9UR61_9DINO</name>
<dbReference type="Proteomes" id="UP001189429">
    <property type="component" value="Unassembled WGS sequence"/>
</dbReference>
<comment type="caution">
    <text evidence="1">The sequence shown here is derived from an EMBL/GenBank/DDBJ whole genome shotgun (WGS) entry which is preliminary data.</text>
</comment>